<comment type="caution">
    <text evidence="6">The sequence shown here is derived from an EMBL/GenBank/DDBJ whole genome shotgun (WGS) entry which is preliminary data.</text>
</comment>
<evidence type="ECO:0000313" key="7">
    <source>
        <dbReference type="Proteomes" id="UP001174936"/>
    </source>
</evidence>
<dbReference type="PANTHER" id="PTHR31465">
    <property type="entry name" value="PROTEIN RTA1-RELATED"/>
    <property type="match status" value="1"/>
</dbReference>
<gene>
    <name evidence="6" type="ORF">B0T16DRAFT_513063</name>
</gene>
<reference evidence="6" key="1">
    <citation type="submission" date="2023-06" db="EMBL/GenBank/DDBJ databases">
        <title>Genome-scale phylogeny and comparative genomics of the fungal order Sordariales.</title>
        <authorList>
            <consortium name="Lawrence Berkeley National Laboratory"/>
            <person name="Hensen N."/>
            <person name="Bonometti L."/>
            <person name="Westerberg I."/>
            <person name="Brannstrom I.O."/>
            <person name="Guillou S."/>
            <person name="Cros-Aarteil S."/>
            <person name="Calhoun S."/>
            <person name="Haridas S."/>
            <person name="Kuo A."/>
            <person name="Mondo S."/>
            <person name="Pangilinan J."/>
            <person name="Riley R."/>
            <person name="Labutti K."/>
            <person name="Andreopoulos B."/>
            <person name="Lipzen A."/>
            <person name="Chen C."/>
            <person name="Yanf M."/>
            <person name="Daum C."/>
            <person name="Ng V."/>
            <person name="Clum A."/>
            <person name="Steindorff A."/>
            <person name="Ohm R."/>
            <person name="Martin F."/>
            <person name="Silar P."/>
            <person name="Natvig D."/>
            <person name="Lalanne C."/>
            <person name="Gautier V."/>
            <person name="Ament-Velasquez S.L."/>
            <person name="Kruys A."/>
            <person name="Hutchinson M.I."/>
            <person name="Powell A.J."/>
            <person name="Barry K."/>
            <person name="Miller A.N."/>
            <person name="Grigoriev I.V."/>
            <person name="Debuchy R."/>
            <person name="Gladieux P."/>
            <person name="Thoren M.H."/>
            <person name="Johannesson H."/>
        </authorList>
    </citation>
    <scope>NUCLEOTIDE SEQUENCE</scope>
    <source>
        <strain evidence="6">SMH2532-1</strain>
    </source>
</reference>
<organism evidence="6 7">
    <name type="scientific">Cercophora newfieldiana</name>
    <dbReference type="NCBI Taxonomy" id="92897"/>
    <lineage>
        <taxon>Eukaryota</taxon>
        <taxon>Fungi</taxon>
        <taxon>Dikarya</taxon>
        <taxon>Ascomycota</taxon>
        <taxon>Pezizomycotina</taxon>
        <taxon>Sordariomycetes</taxon>
        <taxon>Sordariomycetidae</taxon>
        <taxon>Sordariales</taxon>
        <taxon>Lasiosphaeriaceae</taxon>
        <taxon>Cercophora</taxon>
    </lineage>
</organism>
<feature type="transmembrane region" description="Helical" evidence="5">
    <location>
        <begin position="246"/>
        <end position="266"/>
    </location>
</feature>
<evidence type="ECO:0008006" key="8">
    <source>
        <dbReference type="Google" id="ProtNLM"/>
    </source>
</evidence>
<feature type="transmembrane region" description="Helical" evidence="5">
    <location>
        <begin position="44"/>
        <end position="64"/>
    </location>
</feature>
<protein>
    <recommendedName>
        <fullName evidence="8">RTA1 domain protein</fullName>
    </recommendedName>
</protein>
<feature type="transmembrane region" description="Helical" evidence="5">
    <location>
        <begin position="122"/>
        <end position="145"/>
    </location>
</feature>
<proteinExistence type="predicted"/>
<keyword evidence="2 5" id="KW-0812">Transmembrane</keyword>
<comment type="subcellular location">
    <subcellularLocation>
        <location evidence="1">Membrane</location>
        <topology evidence="1">Multi-pass membrane protein</topology>
    </subcellularLocation>
</comment>
<feature type="transmembrane region" description="Helical" evidence="5">
    <location>
        <begin position="200"/>
        <end position="219"/>
    </location>
</feature>
<dbReference type="Pfam" id="PF04479">
    <property type="entry name" value="RTA1"/>
    <property type="match status" value="1"/>
</dbReference>
<evidence type="ECO:0000256" key="2">
    <source>
        <dbReference type="ARBA" id="ARBA00022692"/>
    </source>
</evidence>
<evidence type="ECO:0000256" key="4">
    <source>
        <dbReference type="ARBA" id="ARBA00023136"/>
    </source>
</evidence>
<feature type="transmembrane region" description="Helical" evidence="5">
    <location>
        <begin position="20"/>
        <end position="37"/>
    </location>
</feature>
<keyword evidence="3 5" id="KW-1133">Transmembrane helix</keyword>
<dbReference type="InterPro" id="IPR007568">
    <property type="entry name" value="RTA1"/>
</dbReference>
<evidence type="ECO:0000256" key="5">
    <source>
        <dbReference type="SAM" id="Phobius"/>
    </source>
</evidence>
<feature type="transmembrane region" description="Helical" evidence="5">
    <location>
        <begin position="79"/>
        <end position="101"/>
    </location>
</feature>
<accession>A0AA39Y0K0</accession>
<dbReference type="AlphaFoldDB" id="A0AA39Y0K0"/>
<evidence type="ECO:0000256" key="3">
    <source>
        <dbReference type="ARBA" id="ARBA00022989"/>
    </source>
</evidence>
<sequence>MAAGDPVPGSLFIYAPNQGAPVFFAVAFAISAVGHFWQCSRYKCFSLLGLHPVCATLFTAGYALREYASFNYLYSPQNLIFYIVSQVLIFICPPLLELANYHVLGRVFYYVPHRAPLPPGRVLATFGGLMALVEALNAIGVALAANPTSSQPQQSLGKHLTVAALAIQVAVIIIFVILAGMFHRRCAQAKIRAKPVSTTLLTLYASMTLIFIRCVFRLVEHSGNTSVRLKDIDSLRSLTPLLRYEWFFYVFEATLMLLNSVLWNVWNPGRYLRRGVYLSRDGTSELQGGKDLDERSLGQKIGSVVTFGLLFRNKKQSKAFEELRDLSSADNQGPS</sequence>
<dbReference type="EMBL" id="JAULSV010000005">
    <property type="protein sequence ID" value="KAK0643769.1"/>
    <property type="molecule type" value="Genomic_DNA"/>
</dbReference>
<dbReference type="GO" id="GO:0016020">
    <property type="term" value="C:membrane"/>
    <property type="evidence" value="ECO:0007669"/>
    <property type="project" value="UniProtKB-SubCell"/>
</dbReference>
<feature type="transmembrane region" description="Helical" evidence="5">
    <location>
        <begin position="160"/>
        <end position="179"/>
    </location>
</feature>
<dbReference type="PANTHER" id="PTHR31465:SF34">
    <property type="entry name" value="DOMAIN PROTEIN, PUTATIVE (AFU_ORTHOLOGUE AFUA_3G00480)-RELATED"/>
    <property type="match status" value="1"/>
</dbReference>
<keyword evidence="7" id="KW-1185">Reference proteome</keyword>
<name>A0AA39Y0K0_9PEZI</name>
<evidence type="ECO:0000313" key="6">
    <source>
        <dbReference type="EMBL" id="KAK0643769.1"/>
    </source>
</evidence>
<evidence type="ECO:0000256" key="1">
    <source>
        <dbReference type="ARBA" id="ARBA00004141"/>
    </source>
</evidence>
<dbReference type="Proteomes" id="UP001174936">
    <property type="component" value="Unassembled WGS sequence"/>
</dbReference>
<keyword evidence="4 5" id="KW-0472">Membrane</keyword>